<evidence type="ECO:0000256" key="3">
    <source>
        <dbReference type="ARBA" id="ARBA00022553"/>
    </source>
</evidence>
<dbReference type="Gene3D" id="3.30.559.10">
    <property type="entry name" value="Chloramphenicol acetyltransferase-like domain"/>
    <property type="match status" value="1"/>
</dbReference>
<keyword evidence="2" id="KW-0596">Phosphopantetheine</keyword>
<dbReference type="InterPro" id="IPR023213">
    <property type="entry name" value="CAT-like_dom_sf"/>
</dbReference>
<proteinExistence type="predicted"/>
<comment type="caution">
    <text evidence="5">The sequence shown here is derived from an EMBL/GenBank/DDBJ whole genome shotgun (WGS) entry which is preliminary data.</text>
</comment>
<feature type="non-terminal residue" evidence="5">
    <location>
        <position position="1"/>
    </location>
</feature>
<keyword evidence="3" id="KW-0597">Phosphoprotein</keyword>
<dbReference type="Pfam" id="PF00550">
    <property type="entry name" value="PP-binding"/>
    <property type="match status" value="1"/>
</dbReference>
<keyword evidence="6" id="KW-1185">Reference proteome</keyword>
<evidence type="ECO:0000313" key="5">
    <source>
        <dbReference type="EMBL" id="MRX70545.1"/>
    </source>
</evidence>
<evidence type="ECO:0000256" key="2">
    <source>
        <dbReference type="ARBA" id="ARBA00022450"/>
    </source>
</evidence>
<dbReference type="InterPro" id="IPR001242">
    <property type="entry name" value="Condensation_dom"/>
</dbReference>
<gene>
    <name evidence="5" type="ORF">GJU42_21410</name>
</gene>
<dbReference type="Proteomes" id="UP000468990">
    <property type="component" value="Unassembled WGS sequence"/>
</dbReference>
<dbReference type="InterPro" id="IPR009081">
    <property type="entry name" value="PP-bd_ACP"/>
</dbReference>
<dbReference type="SUPFAM" id="SSF52777">
    <property type="entry name" value="CoA-dependent acyltransferases"/>
    <property type="match status" value="1"/>
</dbReference>
<dbReference type="RefSeq" id="WP_154275417.1">
    <property type="nucleotide sequence ID" value="NZ_WKKG01000029.1"/>
</dbReference>
<comment type="cofactor">
    <cofactor evidence="1">
        <name>pantetheine 4'-phosphate</name>
        <dbReference type="ChEBI" id="CHEBI:47942"/>
    </cofactor>
</comment>
<dbReference type="Gene3D" id="1.10.1200.10">
    <property type="entry name" value="ACP-like"/>
    <property type="match status" value="1"/>
</dbReference>
<dbReference type="InterPro" id="IPR006162">
    <property type="entry name" value="Ppantetheine_attach_site"/>
</dbReference>
<reference evidence="5 6" key="1">
    <citation type="submission" date="2019-11" db="EMBL/GenBank/DDBJ databases">
        <title>Flavobacterium resistens genome.</title>
        <authorList>
            <person name="Wilson V.M."/>
            <person name="Newman J.D."/>
        </authorList>
    </citation>
    <scope>NUCLEOTIDE SEQUENCE [LARGE SCALE GENOMIC DNA]</scope>
    <source>
        <strain evidence="5 6">DSM 19382</strain>
    </source>
</reference>
<feature type="non-terminal residue" evidence="5">
    <location>
        <position position="167"/>
    </location>
</feature>
<protein>
    <recommendedName>
        <fullName evidence="4">Carrier domain-containing protein</fullName>
    </recommendedName>
</protein>
<accession>A0ABW9QBY5</accession>
<dbReference type="SUPFAM" id="SSF47336">
    <property type="entry name" value="ACP-like"/>
    <property type="match status" value="1"/>
</dbReference>
<dbReference type="InterPro" id="IPR036736">
    <property type="entry name" value="ACP-like_sf"/>
</dbReference>
<dbReference type="EMBL" id="WKKG01000029">
    <property type="protein sequence ID" value="MRX70545.1"/>
    <property type="molecule type" value="Genomic_DNA"/>
</dbReference>
<dbReference type="PANTHER" id="PTHR45527">
    <property type="entry name" value="NONRIBOSOMAL PEPTIDE SYNTHETASE"/>
    <property type="match status" value="1"/>
</dbReference>
<feature type="domain" description="Carrier" evidence="4">
    <location>
        <begin position="1"/>
        <end position="68"/>
    </location>
</feature>
<dbReference type="Pfam" id="PF00668">
    <property type="entry name" value="Condensation"/>
    <property type="match status" value="1"/>
</dbReference>
<sequence>KMVEIWQEVLGVQKIGITDNFFELGGHSLIVVQVINQISKQLGQTISFKIFFANPTIKELSKELKQSEYLDIPKAVEDESYPLTSSQNRFWILSQLEGGSLAYNMSAAVRFIGTVDYDKFEESFRLLIKRHEILRTYFKSNDQAEVRQFIIPTEQVSFSITQKSFLN</sequence>
<evidence type="ECO:0000259" key="4">
    <source>
        <dbReference type="PROSITE" id="PS50075"/>
    </source>
</evidence>
<dbReference type="PROSITE" id="PS00012">
    <property type="entry name" value="PHOSPHOPANTETHEINE"/>
    <property type="match status" value="1"/>
</dbReference>
<dbReference type="PANTHER" id="PTHR45527:SF1">
    <property type="entry name" value="FATTY ACID SYNTHASE"/>
    <property type="match status" value="1"/>
</dbReference>
<organism evidence="5 6">
    <name type="scientific">Flavobacterium resistens</name>
    <dbReference type="NCBI Taxonomy" id="443612"/>
    <lineage>
        <taxon>Bacteria</taxon>
        <taxon>Pseudomonadati</taxon>
        <taxon>Bacteroidota</taxon>
        <taxon>Flavobacteriia</taxon>
        <taxon>Flavobacteriales</taxon>
        <taxon>Flavobacteriaceae</taxon>
        <taxon>Flavobacterium</taxon>
    </lineage>
</organism>
<evidence type="ECO:0000256" key="1">
    <source>
        <dbReference type="ARBA" id="ARBA00001957"/>
    </source>
</evidence>
<name>A0ABW9QBY5_9FLAO</name>
<dbReference type="PROSITE" id="PS50075">
    <property type="entry name" value="CARRIER"/>
    <property type="match status" value="1"/>
</dbReference>
<evidence type="ECO:0000313" key="6">
    <source>
        <dbReference type="Proteomes" id="UP000468990"/>
    </source>
</evidence>